<accession>A0A2P2DC72</accession>
<name>A0A2P2DC72_9LEPT</name>
<protein>
    <submittedName>
        <fullName evidence="1">Uncharacterized protein</fullName>
    </submittedName>
</protein>
<sequence>MNLYQMKKRFFGFSSIFLLFLTTNIVGISQVEDHVLDWDQLQKQFVPKKIKREELNLKSTSHYVLENFSIHSQFEKDPILLDQVYGNRKLLTLGYQLQKIESRFHHIYKQSGFKNGTTTPKEKIIIRVDTPFVYSPSLYYDPKVKLKNTALTIPPSEKQGQWNNEMWFAPKWDFPIVDRFVFDRIIDTAACPDVIYHEYTHLITGKYLGNNAIGRSLAEGISDYYAASMIDYPELYSHKTCEGVKRQLLVSSFRLDREIGFYDSSIESDFKKNFTFIPSLLWKYRSVVGKELADLTIFQAITKTNVGDRFFPEFTNTLSNSLYQETKKQFGEERAKELVNQVETEIWIPRGLFTNFGFEKSVFSRLPKKNLRLTNADAKTFEFCQNQNEFEFFWQDVNVNDPTLRFYWKCDQVKLPMLIQFDQTNTRNYLVTKDLHSLNGKMKFASPNACNPEVKRAGMDEKLYLQICNYAKDNYFYWKTMEKEMRLYWGDPSDTFEKRQFVLEFAYLGNAKNKFNYQFESN</sequence>
<dbReference type="SUPFAM" id="SSF55486">
    <property type="entry name" value="Metalloproteases ('zincins'), catalytic domain"/>
    <property type="match status" value="1"/>
</dbReference>
<evidence type="ECO:0000313" key="2">
    <source>
        <dbReference type="Proteomes" id="UP000245206"/>
    </source>
</evidence>
<evidence type="ECO:0000313" key="1">
    <source>
        <dbReference type="EMBL" id="GBF42208.1"/>
    </source>
</evidence>
<proteinExistence type="predicted"/>
<gene>
    <name evidence="1" type="ORF">LPTSP2_14950</name>
</gene>
<reference evidence="2" key="1">
    <citation type="journal article" date="2019" name="Microbiol. Immunol.">
        <title>Molecular and phenotypic characterization of Leptospira johnsonii sp. nov., Leptospira ellinghausenii sp. nov. and Leptospira ryugenii sp. nov. isolated from soil and water in Japan.</title>
        <authorList>
            <person name="Masuzawa T."/>
            <person name="Saito M."/>
            <person name="Nakao R."/>
            <person name="Nikaido Y."/>
            <person name="Matsumoto M."/>
            <person name="Ogawa M."/>
            <person name="Yokoyama M."/>
            <person name="Hidaka Y."/>
            <person name="Tomita J."/>
            <person name="Sakakibara K."/>
            <person name="Suzuki K."/>
            <person name="Yasuda S."/>
            <person name="Sato H."/>
            <person name="Yamaguchi M."/>
            <person name="Yoshida S.I."/>
            <person name="Koizumi N."/>
            <person name="Kawamura Y."/>
        </authorList>
    </citation>
    <scope>NUCLEOTIDE SEQUENCE [LARGE SCALE GENOMIC DNA]</scope>
    <source>
        <strain evidence="2">E18</strain>
    </source>
</reference>
<organism evidence="1 2">
    <name type="scientific">Leptospira ellinghausenii</name>
    <dbReference type="NCBI Taxonomy" id="1917822"/>
    <lineage>
        <taxon>Bacteria</taxon>
        <taxon>Pseudomonadati</taxon>
        <taxon>Spirochaetota</taxon>
        <taxon>Spirochaetia</taxon>
        <taxon>Leptospirales</taxon>
        <taxon>Leptospiraceae</taxon>
        <taxon>Leptospira</taxon>
    </lineage>
</organism>
<dbReference type="EMBL" id="BFAZ01000008">
    <property type="protein sequence ID" value="GBF42208.1"/>
    <property type="molecule type" value="Genomic_DNA"/>
</dbReference>
<dbReference type="RefSeq" id="WP_245918325.1">
    <property type="nucleotide sequence ID" value="NZ_BFAZ01000008.1"/>
</dbReference>
<comment type="caution">
    <text evidence="1">The sequence shown here is derived from an EMBL/GenBank/DDBJ whole genome shotgun (WGS) entry which is preliminary data.</text>
</comment>
<dbReference type="Proteomes" id="UP000245206">
    <property type="component" value="Unassembled WGS sequence"/>
</dbReference>
<keyword evidence="2" id="KW-1185">Reference proteome</keyword>
<dbReference type="AlphaFoldDB" id="A0A2P2DC72"/>